<accession>A0A841K0V9</accession>
<proteinExistence type="predicted"/>
<organism evidence="1 2">
    <name type="scientific">Silvibacterium bohemicum</name>
    <dbReference type="NCBI Taxonomy" id="1577686"/>
    <lineage>
        <taxon>Bacteria</taxon>
        <taxon>Pseudomonadati</taxon>
        <taxon>Acidobacteriota</taxon>
        <taxon>Terriglobia</taxon>
        <taxon>Terriglobales</taxon>
        <taxon>Acidobacteriaceae</taxon>
        <taxon>Silvibacterium</taxon>
    </lineage>
</organism>
<gene>
    <name evidence="1" type="ORF">HNQ77_002240</name>
</gene>
<dbReference type="Proteomes" id="UP000538666">
    <property type="component" value="Unassembled WGS sequence"/>
</dbReference>
<keyword evidence="2" id="KW-1185">Reference proteome</keyword>
<evidence type="ECO:0000313" key="1">
    <source>
        <dbReference type="EMBL" id="MBB6144288.1"/>
    </source>
</evidence>
<dbReference type="EMBL" id="JACHEK010000004">
    <property type="protein sequence ID" value="MBB6144288.1"/>
    <property type="molecule type" value="Genomic_DNA"/>
</dbReference>
<dbReference type="RefSeq" id="WP_050059069.1">
    <property type="nucleotide sequence ID" value="NZ_JACHEK010000004.1"/>
</dbReference>
<comment type="caution">
    <text evidence="1">The sequence shown here is derived from an EMBL/GenBank/DDBJ whole genome shotgun (WGS) entry which is preliminary data.</text>
</comment>
<dbReference type="AlphaFoldDB" id="A0A841K0V9"/>
<sequence>MKNKITDLRNHLFETIEALKDPDHPMEVQRAKAIYETAQTIIESGKLELQFIDLVGKGENSPFFEQPKLVQPAPARKEITANASS</sequence>
<reference evidence="1 2" key="1">
    <citation type="submission" date="2020-08" db="EMBL/GenBank/DDBJ databases">
        <title>Genomic Encyclopedia of Type Strains, Phase IV (KMG-IV): sequencing the most valuable type-strain genomes for metagenomic binning, comparative biology and taxonomic classification.</title>
        <authorList>
            <person name="Goeker M."/>
        </authorList>
    </citation>
    <scope>NUCLEOTIDE SEQUENCE [LARGE SCALE GENOMIC DNA]</scope>
    <source>
        <strain evidence="1 2">DSM 103733</strain>
    </source>
</reference>
<evidence type="ECO:0000313" key="2">
    <source>
        <dbReference type="Proteomes" id="UP000538666"/>
    </source>
</evidence>
<dbReference type="OrthoDB" id="2231510at2"/>
<protein>
    <submittedName>
        <fullName evidence="1">Uncharacterized protein</fullName>
    </submittedName>
</protein>
<name>A0A841K0V9_9BACT</name>